<reference evidence="6" key="1">
    <citation type="submission" date="2017-04" db="EMBL/GenBank/DDBJ databases">
        <title>Function of individual gut microbiota members based on whole genome sequencing of pure cultures obtained from chicken caecum.</title>
        <authorList>
            <person name="Medvecky M."/>
            <person name="Cejkova D."/>
            <person name="Polansky O."/>
            <person name="Karasova D."/>
            <person name="Kubasova T."/>
            <person name="Cizek A."/>
            <person name="Rychlik I."/>
        </authorList>
    </citation>
    <scope>NUCLEOTIDE SEQUENCE [LARGE SCALE GENOMIC DNA]</scope>
    <source>
        <strain evidence="6">An70</strain>
    </source>
</reference>
<evidence type="ECO:0000256" key="2">
    <source>
        <dbReference type="ARBA" id="ARBA00023002"/>
    </source>
</evidence>
<dbReference type="InterPro" id="IPR050984">
    <property type="entry name" value="Gfo/Idh/MocA_domain"/>
</dbReference>
<accession>A0A1Y3U4B7</accession>
<protein>
    <submittedName>
        <fullName evidence="5">Uncharacterized protein</fullName>
    </submittedName>
</protein>
<evidence type="ECO:0000313" key="5">
    <source>
        <dbReference type="EMBL" id="OUN42058.1"/>
    </source>
</evidence>
<dbReference type="Gene3D" id="3.30.360.10">
    <property type="entry name" value="Dihydrodipicolinate Reductase, domain 2"/>
    <property type="match status" value="1"/>
</dbReference>
<proteinExistence type="inferred from homology"/>
<evidence type="ECO:0000259" key="3">
    <source>
        <dbReference type="Pfam" id="PF01408"/>
    </source>
</evidence>
<dbReference type="RefSeq" id="WP_087186736.1">
    <property type="nucleotide sequence ID" value="NZ_NFHO01000009.1"/>
</dbReference>
<name>A0A1Y3U4B7_9ACTN</name>
<dbReference type="STRING" id="1118060.GCA_000311845_00571"/>
<sequence>MIRFGILGAGKIAHRFAASLAKVEGAELVAASRRTAGKAAAFLAEVPCTPGARAYGDHEALLADPEVDTIYLALPHNLHHAWALRALDAGKAVLCEKPAMLSEAEAAEVTAAARERGLLFMEAMKTRFVPLHPHVVDAVGALGPVARVHASLCNDALASYRTRDTYILGGGPGSGVLLDCGIYCASWLDELLPGEIAVERVDTAFYEGSDVYVDAHMAIGGVAAELECACDRARPRQLVVEGERGVLTVDDLHRPQHAELRIAGEPTRVLDAPYEVDDFYGEITHFCALMRAGDIESPLMPHAATCRCTRILDAIRTTW</sequence>
<dbReference type="EMBL" id="NFHO01000009">
    <property type="protein sequence ID" value="OUN42058.1"/>
    <property type="molecule type" value="Genomic_DNA"/>
</dbReference>
<organism evidence="5 6">
    <name type="scientific">Enorma massiliensis</name>
    <dbReference type="NCBI Taxonomy" id="1472761"/>
    <lineage>
        <taxon>Bacteria</taxon>
        <taxon>Bacillati</taxon>
        <taxon>Actinomycetota</taxon>
        <taxon>Coriobacteriia</taxon>
        <taxon>Coriobacteriales</taxon>
        <taxon>Coriobacteriaceae</taxon>
        <taxon>Enorma</taxon>
    </lineage>
</organism>
<dbReference type="GO" id="GO:0016491">
    <property type="term" value="F:oxidoreductase activity"/>
    <property type="evidence" value="ECO:0007669"/>
    <property type="project" value="UniProtKB-KW"/>
</dbReference>
<dbReference type="InterPro" id="IPR036291">
    <property type="entry name" value="NAD(P)-bd_dom_sf"/>
</dbReference>
<feature type="domain" description="GFO/IDH/MocA-like oxidoreductase" evidence="4">
    <location>
        <begin position="140"/>
        <end position="247"/>
    </location>
</feature>
<comment type="similarity">
    <text evidence="1">Belongs to the Gfo/Idh/MocA family.</text>
</comment>
<dbReference type="InterPro" id="IPR055170">
    <property type="entry name" value="GFO_IDH_MocA-like_dom"/>
</dbReference>
<evidence type="ECO:0000313" key="6">
    <source>
        <dbReference type="Proteomes" id="UP000196560"/>
    </source>
</evidence>
<dbReference type="Pfam" id="PF01408">
    <property type="entry name" value="GFO_IDH_MocA"/>
    <property type="match status" value="1"/>
</dbReference>
<comment type="caution">
    <text evidence="5">The sequence shown here is derived from an EMBL/GenBank/DDBJ whole genome shotgun (WGS) entry which is preliminary data.</text>
</comment>
<feature type="domain" description="Gfo/Idh/MocA-like oxidoreductase N-terminal" evidence="3">
    <location>
        <begin position="2"/>
        <end position="121"/>
    </location>
</feature>
<dbReference type="eggNOG" id="COG0673">
    <property type="taxonomic scope" value="Bacteria"/>
</dbReference>
<keyword evidence="2" id="KW-0560">Oxidoreductase</keyword>
<evidence type="ECO:0000256" key="1">
    <source>
        <dbReference type="ARBA" id="ARBA00010928"/>
    </source>
</evidence>
<dbReference type="Proteomes" id="UP000196560">
    <property type="component" value="Unassembled WGS sequence"/>
</dbReference>
<keyword evidence="6" id="KW-1185">Reference proteome</keyword>
<evidence type="ECO:0000259" key="4">
    <source>
        <dbReference type="Pfam" id="PF22725"/>
    </source>
</evidence>
<gene>
    <name evidence="5" type="ORF">B5G21_07915</name>
</gene>
<dbReference type="PANTHER" id="PTHR22604:SF105">
    <property type="entry name" value="TRANS-1,2-DIHYDROBENZENE-1,2-DIOL DEHYDROGENASE"/>
    <property type="match status" value="1"/>
</dbReference>
<dbReference type="SUPFAM" id="SSF55347">
    <property type="entry name" value="Glyceraldehyde-3-phosphate dehydrogenase-like, C-terminal domain"/>
    <property type="match status" value="1"/>
</dbReference>
<dbReference type="Gene3D" id="3.40.50.720">
    <property type="entry name" value="NAD(P)-binding Rossmann-like Domain"/>
    <property type="match status" value="1"/>
</dbReference>
<dbReference type="PANTHER" id="PTHR22604">
    <property type="entry name" value="OXIDOREDUCTASES"/>
    <property type="match status" value="1"/>
</dbReference>
<dbReference type="AlphaFoldDB" id="A0A1Y3U4B7"/>
<dbReference type="Pfam" id="PF22725">
    <property type="entry name" value="GFO_IDH_MocA_C3"/>
    <property type="match status" value="1"/>
</dbReference>
<dbReference type="GO" id="GO:0000166">
    <property type="term" value="F:nucleotide binding"/>
    <property type="evidence" value="ECO:0007669"/>
    <property type="project" value="InterPro"/>
</dbReference>
<dbReference type="InterPro" id="IPR000683">
    <property type="entry name" value="Gfo/Idh/MocA-like_OxRdtase_N"/>
</dbReference>
<dbReference type="SUPFAM" id="SSF51735">
    <property type="entry name" value="NAD(P)-binding Rossmann-fold domains"/>
    <property type="match status" value="1"/>
</dbReference>